<feature type="region of interest" description="Disordered" evidence="1">
    <location>
        <begin position="22"/>
        <end position="62"/>
    </location>
</feature>
<accession>A0A672UH09</accession>
<organism evidence="2 3">
    <name type="scientific">Strigops habroptila</name>
    <name type="common">Kakapo</name>
    <dbReference type="NCBI Taxonomy" id="2489341"/>
    <lineage>
        <taxon>Eukaryota</taxon>
        <taxon>Metazoa</taxon>
        <taxon>Chordata</taxon>
        <taxon>Craniata</taxon>
        <taxon>Vertebrata</taxon>
        <taxon>Euteleostomi</taxon>
        <taxon>Archelosauria</taxon>
        <taxon>Archosauria</taxon>
        <taxon>Dinosauria</taxon>
        <taxon>Saurischia</taxon>
        <taxon>Theropoda</taxon>
        <taxon>Coelurosauria</taxon>
        <taxon>Aves</taxon>
        <taxon>Neognathae</taxon>
        <taxon>Neoaves</taxon>
        <taxon>Telluraves</taxon>
        <taxon>Australaves</taxon>
        <taxon>Psittaciformes</taxon>
        <taxon>Psittacidae</taxon>
        <taxon>Strigops</taxon>
    </lineage>
</organism>
<proteinExistence type="predicted"/>
<dbReference type="InParanoid" id="A0A672UH09"/>
<reference evidence="2 3" key="1">
    <citation type="submission" date="2019-11" db="EMBL/GenBank/DDBJ databases">
        <title>Strigops habroptila (kakapo) genome, bStrHab1, primary haplotype, v2.</title>
        <authorList>
            <person name="Jarvis E.D."/>
            <person name="Howard J."/>
            <person name="Rhie A."/>
            <person name="Phillippy A."/>
            <person name="Korlach J."/>
            <person name="Digby A."/>
            <person name="Iorns D."/>
            <person name="Eason D."/>
            <person name="Robertson B."/>
            <person name="Raemaekers T."/>
            <person name="Howe K."/>
            <person name="Lewin H."/>
            <person name="Damas J."/>
            <person name="Hastie A."/>
            <person name="Tracey A."/>
            <person name="Chow W."/>
            <person name="Fedrigo O."/>
        </authorList>
    </citation>
    <scope>NUCLEOTIDE SEQUENCE [LARGE SCALE GENOMIC DNA]</scope>
</reference>
<reference evidence="2" key="3">
    <citation type="submission" date="2025-09" db="UniProtKB">
        <authorList>
            <consortium name="Ensembl"/>
        </authorList>
    </citation>
    <scope>IDENTIFICATION</scope>
</reference>
<dbReference type="Proteomes" id="UP000472266">
    <property type="component" value="Chromosome 5"/>
</dbReference>
<reference evidence="2" key="2">
    <citation type="submission" date="2025-08" db="UniProtKB">
        <authorList>
            <consortium name="Ensembl"/>
        </authorList>
    </citation>
    <scope>IDENTIFICATION</scope>
</reference>
<protein>
    <submittedName>
        <fullName evidence="2">Uncharacterized protein</fullName>
    </submittedName>
</protein>
<dbReference type="OMA" id="SIQPRNC"/>
<dbReference type="AlphaFoldDB" id="A0A672UH09"/>
<feature type="compositionally biased region" description="Polar residues" evidence="1">
    <location>
        <begin position="40"/>
        <end position="51"/>
    </location>
</feature>
<evidence type="ECO:0000313" key="2">
    <source>
        <dbReference type="Ensembl" id="ENSSHBP00005013649.1"/>
    </source>
</evidence>
<name>A0A672UH09_STRHB</name>
<feature type="compositionally biased region" description="Low complexity" evidence="1">
    <location>
        <begin position="22"/>
        <end position="32"/>
    </location>
</feature>
<evidence type="ECO:0000313" key="3">
    <source>
        <dbReference type="Proteomes" id="UP000472266"/>
    </source>
</evidence>
<evidence type="ECO:0000256" key="1">
    <source>
        <dbReference type="SAM" id="MobiDB-lite"/>
    </source>
</evidence>
<keyword evidence="3" id="KW-1185">Reference proteome</keyword>
<sequence>MRSSMDWPFSRRFSISMSSFTPSTTICTSSTSEKPRRSALETSNTPPTAAVSTPPGARDRVSTLTTARAGKLEAEKSIQPRNCSPALSIHIQAISPPTQGASMLHF</sequence>
<dbReference type="GeneTree" id="ENSGT01030000234848"/>
<dbReference type="Ensembl" id="ENSSHBT00005016383.1">
    <property type="protein sequence ID" value="ENSSHBP00005013649.1"/>
    <property type="gene ID" value="ENSSHBG00005011946.1"/>
</dbReference>